<evidence type="ECO:0000256" key="6">
    <source>
        <dbReference type="ARBA" id="ARBA00022917"/>
    </source>
</evidence>
<comment type="similarity">
    <text evidence="3 7">Belongs to the prokaryotic/mitochondrial release factor family.</text>
</comment>
<comment type="PTM">
    <text evidence="7">Methylated by PrmC. Methylation increases the termination efficiency of RF1.</text>
</comment>
<dbReference type="FunFam" id="3.30.70.1660:FF:000002">
    <property type="entry name" value="Peptide chain release factor 1"/>
    <property type="match status" value="1"/>
</dbReference>
<dbReference type="InterPro" id="IPR005139">
    <property type="entry name" value="PCRF"/>
</dbReference>
<accession>A0A1I5X1Q8</accession>
<keyword evidence="5 7" id="KW-0963">Cytoplasm</keyword>
<dbReference type="HAMAP" id="MF_00093">
    <property type="entry name" value="Rel_fac_1"/>
    <property type="match status" value="1"/>
</dbReference>
<dbReference type="Gene3D" id="3.30.70.1660">
    <property type="match status" value="1"/>
</dbReference>
<keyword evidence="6 7" id="KW-0648">Protein biosynthesis</keyword>
<dbReference type="AlphaFoldDB" id="A0A1I5X1Q8"/>
<reference evidence="11" key="1">
    <citation type="submission" date="2016-10" db="EMBL/GenBank/DDBJ databases">
        <authorList>
            <person name="Varghese N."/>
            <person name="Submissions S."/>
        </authorList>
    </citation>
    <scope>NUCLEOTIDE SEQUENCE [LARGE SCALE GENOMIC DNA]</scope>
    <source>
        <strain evidence="11">JCM 10271</strain>
    </source>
</reference>
<evidence type="ECO:0000259" key="9">
    <source>
        <dbReference type="PROSITE" id="PS00745"/>
    </source>
</evidence>
<dbReference type="InterPro" id="IPR045853">
    <property type="entry name" value="Pep_chain_release_fac_I_sf"/>
</dbReference>
<dbReference type="Gene3D" id="3.30.160.20">
    <property type="match status" value="1"/>
</dbReference>
<dbReference type="Gene3D" id="6.10.140.1950">
    <property type="match status" value="1"/>
</dbReference>
<sequence length="387" mass="42420">MRRFGHSIKIYCLSAGHTPLPSAQAGLTLASRYANTQSMIPEDRLRQITDRFEYLEARMAEGGGDIAALGREYAELKPVVDAIAQWRALEAGIAEAQAMLDDAEMAELAEAELTELEARKPAVEEALQIALLPKDAADARPAILEIRPGTGGEEAALFAGDLLRMYQRYAEARGWRFESIEEQLTELGGVKEVVARIEGQDVFARLKFESGVHRVQRVPATESGGRIHTSAATVAVLPEAADVDIAIDPNEIRIDTMRASGAGGQHVNTTDSAVRITHIPTGIVVTSSEKSQHRNREIALQVLRTRLFDAERQKAASERSDLRRAQVGSGDRSERIRTYNFPQGRLTDHRINLTLYKLDQVMAGDLDEVTDALIQDAQATLLAEMGA</sequence>
<dbReference type="Proteomes" id="UP000243106">
    <property type="component" value="Unassembled WGS sequence"/>
</dbReference>
<dbReference type="InterPro" id="IPR050057">
    <property type="entry name" value="Prokaryotic/Mito_RF"/>
</dbReference>
<evidence type="ECO:0000256" key="5">
    <source>
        <dbReference type="ARBA" id="ARBA00022490"/>
    </source>
</evidence>
<dbReference type="InterPro" id="IPR000352">
    <property type="entry name" value="Pep_chain_release_fac_I"/>
</dbReference>
<keyword evidence="11" id="KW-1185">Reference proteome</keyword>
<dbReference type="GO" id="GO:0016149">
    <property type="term" value="F:translation release factor activity, codon specific"/>
    <property type="evidence" value="ECO:0007669"/>
    <property type="project" value="UniProtKB-UniRule"/>
</dbReference>
<dbReference type="PANTHER" id="PTHR43804">
    <property type="entry name" value="LD18447P"/>
    <property type="match status" value="1"/>
</dbReference>
<dbReference type="GO" id="GO:0005829">
    <property type="term" value="C:cytosol"/>
    <property type="evidence" value="ECO:0007669"/>
    <property type="project" value="UniProtKB-ARBA"/>
</dbReference>
<dbReference type="PROSITE" id="PS00745">
    <property type="entry name" value="RF_PROK_I"/>
    <property type="match status" value="1"/>
</dbReference>
<evidence type="ECO:0000256" key="1">
    <source>
        <dbReference type="ARBA" id="ARBA00002986"/>
    </source>
</evidence>
<dbReference type="SUPFAM" id="SSF75620">
    <property type="entry name" value="Release factor"/>
    <property type="match status" value="1"/>
</dbReference>
<evidence type="ECO:0000256" key="8">
    <source>
        <dbReference type="NCBIfam" id="TIGR00019"/>
    </source>
</evidence>
<dbReference type="Pfam" id="PF03462">
    <property type="entry name" value="PCRF"/>
    <property type="match status" value="1"/>
</dbReference>
<gene>
    <name evidence="7" type="primary">prfA</name>
    <name evidence="10" type="ORF">SAMN05421853_10384</name>
</gene>
<evidence type="ECO:0000313" key="11">
    <source>
        <dbReference type="Proteomes" id="UP000243106"/>
    </source>
</evidence>
<evidence type="ECO:0000256" key="4">
    <source>
        <dbReference type="ARBA" id="ARBA00022481"/>
    </source>
</evidence>
<evidence type="ECO:0000256" key="7">
    <source>
        <dbReference type="HAMAP-Rule" id="MF_00093"/>
    </source>
</evidence>
<organism evidence="10 11">
    <name type="scientific">Roseivivax halotolerans</name>
    <dbReference type="NCBI Taxonomy" id="93684"/>
    <lineage>
        <taxon>Bacteria</taxon>
        <taxon>Pseudomonadati</taxon>
        <taxon>Pseudomonadota</taxon>
        <taxon>Alphaproteobacteria</taxon>
        <taxon>Rhodobacterales</taxon>
        <taxon>Roseobacteraceae</taxon>
        <taxon>Roseivivax</taxon>
    </lineage>
</organism>
<dbReference type="STRING" id="93684.SAMN05421853_10384"/>
<dbReference type="NCBIfam" id="NF001859">
    <property type="entry name" value="PRK00591.1"/>
    <property type="match status" value="1"/>
</dbReference>
<feature type="modified residue" description="N5-methylglutamine" evidence="7">
    <location>
        <position position="265"/>
    </location>
</feature>
<dbReference type="NCBIfam" id="TIGR00019">
    <property type="entry name" value="prfA"/>
    <property type="match status" value="1"/>
</dbReference>
<evidence type="ECO:0000256" key="3">
    <source>
        <dbReference type="ARBA" id="ARBA00010835"/>
    </source>
</evidence>
<dbReference type="SMART" id="SM00937">
    <property type="entry name" value="PCRF"/>
    <property type="match status" value="1"/>
</dbReference>
<dbReference type="InterPro" id="IPR004373">
    <property type="entry name" value="RF-1"/>
</dbReference>
<protein>
    <recommendedName>
        <fullName evidence="7 8">Peptide chain release factor 1</fullName>
        <shortName evidence="7">RF-1</shortName>
    </recommendedName>
</protein>
<dbReference type="FunFam" id="3.30.160.20:FF:000004">
    <property type="entry name" value="Peptide chain release factor 1"/>
    <property type="match status" value="1"/>
</dbReference>
<dbReference type="EMBL" id="FOXV01000003">
    <property type="protein sequence ID" value="SFQ25854.1"/>
    <property type="molecule type" value="Genomic_DNA"/>
</dbReference>
<keyword evidence="4 7" id="KW-0488">Methylation</keyword>
<comment type="function">
    <text evidence="1 7">Peptide chain release factor 1 directs the termination of translation in response to the peptide chain termination codons UAG and UAA.</text>
</comment>
<dbReference type="FunFam" id="3.30.70.1660:FF:000004">
    <property type="entry name" value="Peptide chain release factor 1"/>
    <property type="match status" value="1"/>
</dbReference>
<dbReference type="Pfam" id="PF00472">
    <property type="entry name" value="RF-1"/>
    <property type="match status" value="1"/>
</dbReference>
<evidence type="ECO:0000313" key="10">
    <source>
        <dbReference type="EMBL" id="SFQ25854.1"/>
    </source>
</evidence>
<evidence type="ECO:0000256" key="2">
    <source>
        <dbReference type="ARBA" id="ARBA00004496"/>
    </source>
</evidence>
<comment type="subcellular location">
    <subcellularLocation>
        <location evidence="2 7">Cytoplasm</location>
    </subcellularLocation>
</comment>
<name>A0A1I5X1Q8_9RHOB</name>
<dbReference type="PANTHER" id="PTHR43804:SF7">
    <property type="entry name" value="LD18447P"/>
    <property type="match status" value="1"/>
</dbReference>
<proteinExistence type="inferred from homology"/>
<feature type="domain" description="Prokaryotic-type class I peptide chain release factors" evidence="9">
    <location>
        <begin position="258"/>
        <end position="274"/>
    </location>
</feature>